<evidence type="ECO:0000313" key="1">
    <source>
        <dbReference type="EMBL" id="KFD48048.1"/>
    </source>
</evidence>
<dbReference type="Proteomes" id="UP000030764">
    <property type="component" value="Unassembled WGS sequence"/>
</dbReference>
<proteinExistence type="predicted"/>
<protein>
    <submittedName>
        <fullName evidence="1">Uncharacterized protein</fullName>
    </submittedName>
</protein>
<evidence type="ECO:0000313" key="2">
    <source>
        <dbReference type="Proteomes" id="UP000030764"/>
    </source>
</evidence>
<accession>A0A085LSV2</accession>
<dbReference type="AlphaFoldDB" id="A0A085LSV2"/>
<sequence>MGTERAIEWEPKRLLNCRRRKDERAIELEPKGLLNCRRRKGERAIEREPKGLLNVAIGGKVEGVLKPVYPRPQKWTAT</sequence>
<name>A0A085LSV2_9BILA</name>
<keyword evidence="2" id="KW-1185">Reference proteome</keyword>
<gene>
    <name evidence="1" type="ORF">M513_11068</name>
</gene>
<dbReference type="EMBL" id="KL363305">
    <property type="protein sequence ID" value="KFD48048.1"/>
    <property type="molecule type" value="Genomic_DNA"/>
</dbReference>
<organism evidence="1 2">
    <name type="scientific">Trichuris suis</name>
    <name type="common">pig whipworm</name>
    <dbReference type="NCBI Taxonomy" id="68888"/>
    <lineage>
        <taxon>Eukaryota</taxon>
        <taxon>Metazoa</taxon>
        <taxon>Ecdysozoa</taxon>
        <taxon>Nematoda</taxon>
        <taxon>Enoplea</taxon>
        <taxon>Dorylaimia</taxon>
        <taxon>Trichinellida</taxon>
        <taxon>Trichuridae</taxon>
        <taxon>Trichuris</taxon>
    </lineage>
</organism>
<reference evidence="1 2" key="1">
    <citation type="journal article" date="2014" name="Nat. Genet.">
        <title>Genome and transcriptome of the porcine whipworm Trichuris suis.</title>
        <authorList>
            <person name="Jex A.R."/>
            <person name="Nejsum P."/>
            <person name="Schwarz E.M."/>
            <person name="Hu L."/>
            <person name="Young N.D."/>
            <person name="Hall R.S."/>
            <person name="Korhonen P.K."/>
            <person name="Liao S."/>
            <person name="Thamsborg S."/>
            <person name="Xia J."/>
            <person name="Xu P."/>
            <person name="Wang S."/>
            <person name="Scheerlinck J.P."/>
            <person name="Hofmann A."/>
            <person name="Sternberg P.W."/>
            <person name="Wang J."/>
            <person name="Gasser R.B."/>
        </authorList>
    </citation>
    <scope>NUCLEOTIDE SEQUENCE [LARGE SCALE GENOMIC DNA]</scope>
    <source>
        <strain evidence="1">DCEP-RM93M</strain>
    </source>
</reference>